<dbReference type="EMBL" id="UZAE01006594">
    <property type="protein sequence ID" value="VDO02146.1"/>
    <property type="molecule type" value="Genomic_DNA"/>
</dbReference>
<protein>
    <submittedName>
        <fullName evidence="1">Uncharacterized protein</fullName>
    </submittedName>
</protein>
<reference evidence="1 2" key="1">
    <citation type="submission" date="2018-11" db="EMBL/GenBank/DDBJ databases">
        <authorList>
            <consortium name="Pathogen Informatics"/>
        </authorList>
    </citation>
    <scope>NUCLEOTIDE SEQUENCE [LARGE SCALE GENOMIC DNA]</scope>
</reference>
<sequence length="68" mass="7434">MPVLVFVKTTIKEWTPSRGPIIVHCSHHTRTARSHLSAWELFVEAHMCGDGASVAFTSGDHLLASFTG</sequence>
<evidence type="ECO:0000313" key="2">
    <source>
        <dbReference type="Proteomes" id="UP000278807"/>
    </source>
</evidence>
<gene>
    <name evidence="1" type="ORF">HNAJ_LOCUS6286</name>
</gene>
<dbReference type="AlphaFoldDB" id="A0A3P7S429"/>
<dbReference type="Proteomes" id="UP000278807">
    <property type="component" value="Unassembled WGS sequence"/>
</dbReference>
<accession>A0A3P7S429</accession>
<name>A0A3P7S429_RODNA</name>
<keyword evidence="2" id="KW-1185">Reference proteome</keyword>
<proteinExistence type="predicted"/>
<organism evidence="1 2">
    <name type="scientific">Rodentolepis nana</name>
    <name type="common">Dwarf tapeworm</name>
    <name type="synonym">Hymenolepis nana</name>
    <dbReference type="NCBI Taxonomy" id="102285"/>
    <lineage>
        <taxon>Eukaryota</taxon>
        <taxon>Metazoa</taxon>
        <taxon>Spiralia</taxon>
        <taxon>Lophotrochozoa</taxon>
        <taxon>Platyhelminthes</taxon>
        <taxon>Cestoda</taxon>
        <taxon>Eucestoda</taxon>
        <taxon>Cyclophyllidea</taxon>
        <taxon>Hymenolepididae</taxon>
        <taxon>Rodentolepis</taxon>
    </lineage>
</organism>
<evidence type="ECO:0000313" key="1">
    <source>
        <dbReference type="EMBL" id="VDO02146.1"/>
    </source>
</evidence>